<dbReference type="OrthoDB" id="8654520at2"/>
<evidence type="ECO:0000259" key="1">
    <source>
        <dbReference type="Pfam" id="PF20109"/>
    </source>
</evidence>
<gene>
    <name evidence="2" type="ORF">D2T31_02785</name>
</gene>
<evidence type="ECO:0000313" key="3">
    <source>
        <dbReference type="Proteomes" id="UP000285295"/>
    </source>
</evidence>
<dbReference type="RefSeq" id="WP_128235933.1">
    <property type="nucleotide sequence ID" value="NZ_SAUX01000002.1"/>
</dbReference>
<reference evidence="2 3" key="2">
    <citation type="submission" date="2019-01" db="EMBL/GenBank/DDBJ databases">
        <authorList>
            <person name="Li Y."/>
        </authorList>
    </citation>
    <scope>NUCLEOTIDE SEQUENCE [LARGE SCALE GENOMIC DNA]</scope>
    <source>
        <strain evidence="2 3">D19-10-3-21</strain>
    </source>
</reference>
<comment type="caution">
    <text evidence="2">The sequence shown here is derived from an EMBL/GenBank/DDBJ whole genome shotgun (WGS) entry which is preliminary data.</text>
</comment>
<accession>A0A443KGP3</accession>
<dbReference type="EMBL" id="SAUX01000002">
    <property type="protein sequence ID" value="RWR31908.1"/>
    <property type="molecule type" value="Genomic_DNA"/>
</dbReference>
<dbReference type="InterPro" id="IPR045465">
    <property type="entry name" value="Trans_reg_dom"/>
</dbReference>
<sequence>MRPDTSSWRNHEGYDYFDGLPVEGLAWECLRRQEPYQAHYSRLVTAGDEAAPLSKEAESRWGLRFRCASGSVRRRARCFLVPGGRSIHRHPHGGTRTSVRS</sequence>
<dbReference type="AlphaFoldDB" id="A0A443KGP3"/>
<feature type="domain" description="Transcriptional regulator-like" evidence="1">
    <location>
        <begin position="8"/>
        <end position="66"/>
    </location>
</feature>
<dbReference type="Pfam" id="PF20109">
    <property type="entry name" value="Trans_reg_dom"/>
    <property type="match status" value="1"/>
</dbReference>
<reference evidence="2 3" key="1">
    <citation type="submission" date="2019-01" db="EMBL/GenBank/DDBJ databases">
        <title>Sinorhodobacter populi sp. nov. isolated from the symptomatic bark tissue of Populus euramericana canker.</title>
        <authorList>
            <person name="Xu G."/>
        </authorList>
    </citation>
    <scope>NUCLEOTIDE SEQUENCE [LARGE SCALE GENOMIC DNA]</scope>
    <source>
        <strain evidence="2 3">D19-10-3-21</strain>
    </source>
</reference>
<protein>
    <recommendedName>
        <fullName evidence="1">Transcriptional regulator-like domain-containing protein</fullName>
    </recommendedName>
</protein>
<dbReference type="Proteomes" id="UP000285295">
    <property type="component" value="Unassembled WGS sequence"/>
</dbReference>
<proteinExistence type="predicted"/>
<name>A0A443KGP3_9RHOB</name>
<organism evidence="2 3">
    <name type="scientific">Paenirhodobacter populi</name>
    <dbReference type="NCBI Taxonomy" id="2306993"/>
    <lineage>
        <taxon>Bacteria</taxon>
        <taxon>Pseudomonadati</taxon>
        <taxon>Pseudomonadota</taxon>
        <taxon>Alphaproteobacteria</taxon>
        <taxon>Rhodobacterales</taxon>
        <taxon>Rhodobacter group</taxon>
        <taxon>Paenirhodobacter</taxon>
    </lineage>
</organism>
<evidence type="ECO:0000313" key="2">
    <source>
        <dbReference type="EMBL" id="RWR31908.1"/>
    </source>
</evidence>